<organism evidence="2 3">
    <name type="scientific">Aliiroseovarius halocynthiae</name>
    <dbReference type="NCBI Taxonomy" id="985055"/>
    <lineage>
        <taxon>Bacteria</taxon>
        <taxon>Pseudomonadati</taxon>
        <taxon>Pseudomonadota</taxon>
        <taxon>Alphaproteobacteria</taxon>
        <taxon>Rhodobacterales</taxon>
        <taxon>Paracoccaceae</taxon>
        <taxon>Aliiroseovarius</taxon>
    </lineage>
</organism>
<comment type="caution">
    <text evidence="2">The sequence shown here is derived from an EMBL/GenBank/DDBJ whole genome shotgun (WGS) entry which is preliminary data.</text>
</comment>
<keyword evidence="3" id="KW-1185">Reference proteome</keyword>
<proteinExistence type="predicted"/>
<dbReference type="RefSeq" id="WP_142854372.1">
    <property type="nucleotide sequence ID" value="NZ_FXWW01000008.1"/>
</dbReference>
<dbReference type="Pfam" id="PF07475">
    <property type="entry name" value="Hpr_kinase_C"/>
    <property type="match status" value="1"/>
</dbReference>
<protein>
    <submittedName>
        <fullName evidence="2">Serine kinase</fullName>
    </submittedName>
</protein>
<feature type="domain" description="HPr kinase/phosphorylase C-terminal" evidence="1">
    <location>
        <begin position="9"/>
        <end position="85"/>
    </location>
</feature>
<dbReference type="GO" id="GO:0005524">
    <property type="term" value="F:ATP binding"/>
    <property type="evidence" value="ECO:0007669"/>
    <property type="project" value="InterPro"/>
</dbReference>
<accession>A0A545SN08</accession>
<dbReference type="EMBL" id="VICH01000010">
    <property type="protein sequence ID" value="TQV66341.1"/>
    <property type="molecule type" value="Genomic_DNA"/>
</dbReference>
<evidence type="ECO:0000259" key="1">
    <source>
        <dbReference type="Pfam" id="PF07475"/>
    </source>
</evidence>
<name>A0A545SN08_9RHOB</name>
<dbReference type="SUPFAM" id="SSF53795">
    <property type="entry name" value="PEP carboxykinase-like"/>
    <property type="match status" value="1"/>
</dbReference>
<gene>
    <name evidence="2" type="ORF">FIL88_13325</name>
</gene>
<sequence>MTVKPVVARYHATTVAVDGAAVMITGPSGSGKSALALELIGLGALLVADDLSQIVMQDDAPVVIAPPELPGVIEARGVGLINVPHCPEAQLKLVVDMGQIEMSRLPTSPAITEVNGCAIECLFRVDAPYFAIAIFNLLRHGRHAPAE</sequence>
<evidence type="ECO:0000313" key="3">
    <source>
        <dbReference type="Proteomes" id="UP000315816"/>
    </source>
</evidence>
<dbReference type="AlphaFoldDB" id="A0A545SN08"/>
<keyword evidence="2" id="KW-0418">Kinase</keyword>
<dbReference type="GO" id="GO:0000155">
    <property type="term" value="F:phosphorelay sensor kinase activity"/>
    <property type="evidence" value="ECO:0007669"/>
    <property type="project" value="InterPro"/>
</dbReference>
<evidence type="ECO:0000313" key="2">
    <source>
        <dbReference type="EMBL" id="TQV66341.1"/>
    </source>
</evidence>
<dbReference type="Gene3D" id="3.40.50.300">
    <property type="entry name" value="P-loop containing nucleotide triphosphate hydrolases"/>
    <property type="match status" value="1"/>
</dbReference>
<dbReference type="OrthoDB" id="8326226at2"/>
<dbReference type="InterPro" id="IPR011104">
    <property type="entry name" value="Hpr_kin/Pase_C"/>
</dbReference>
<keyword evidence="2" id="KW-0808">Transferase</keyword>
<dbReference type="Proteomes" id="UP000315816">
    <property type="component" value="Unassembled WGS sequence"/>
</dbReference>
<dbReference type="InterPro" id="IPR027417">
    <property type="entry name" value="P-loop_NTPase"/>
</dbReference>
<reference evidence="2 3" key="1">
    <citation type="submission" date="2019-06" db="EMBL/GenBank/DDBJ databases">
        <title>A novel species of marine bacteria.</title>
        <authorList>
            <person name="Wang Y."/>
        </authorList>
    </citation>
    <scope>NUCLEOTIDE SEQUENCE [LARGE SCALE GENOMIC DNA]</scope>
    <source>
        <strain evidence="2 3">MA1-10</strain>
    </source>
</reference>
<dbReference type="GO" id="GO:0006109">
    <property type="term" value="P:regulation of carbohydrate metabolic process"/>
    <property type="evidence" value="ECO:0007669"/>
    <property type="project" value="InterPro"/>
</dbReference>